<keyword evidence="4" id="KW-1185">Reference proteome</keyword>
<sequence>MYKNIFSLFFGCLFVTVMQAQELYMPRNVKKAYLHGTRSMTGAPGKNYWQNKGVYDMQVTVTPENGMVQGFETISYSNNSPDTLYELALRFVNNMHKPNVARSSTVPMQFITRGLQITSLKINGEPYKVNSDNWGTVEKIKLTAALMPRSKMNVEIAWNYPLSELSGREGRIDSTTFFVAYSYPRISVYDDCDGWDMLEHNGAQEFYNDFNDYKVAVKVPANYVVWATGDFLNPDEVLQPAIAARLKDSYVSDSVVHIATREEMIGGKVTRQNEWNTWKFSYNHITDFTFAISNHYVWDGGSTIVDKNTKRRASMQAAYAATAADFTNSVAWGKQTLHYYSNVMPAVPYPYPKMTAFHGYGDMEFPMMVNDETVPNNLLSARMLQDHEMSHTYFPFYMGINEARYAFMDEGWAVYFTYRLSCELFGKQVGDSILANSRIKRWNADASAEMDMPLITMSSQLAGKAYRANSYNKAVAAYAALHSLLGEEKFRQALHHYMKLWHGKHPIPWDFFNSFNTATAQNLNWFWNNWFFSSHYMDLKIDEVKTGKKDCVVKVSNPGGLYIPAKVIAYYSDGTTAVKEIHVAHWGFNKLTYKQISFVQKPNVAISKITIDNGVFADANPENNVWMK</sequence>
<evidence type="ECO:0000313" key="4">
    <source>
        <dbReference type="Proteomes" id="UP001209317"/>
    </source>
</evidence>
<evidence type="ECO:0000313" key="3">
    <source>
        <dbReference type="EMBL" id="MCU7693954.1"/>
    </source>
</evidence>
<organism evidence="3 4">
    <name type="scientific">Haoranjiania flava</name>
    <dbReference type="NCBI Taxonomy" id="1856322"/>
    <lineage>
        <taxon>Bacteria</taxon>
        <taxon>Pseudomonadati</taxon>
        <taxon>Bacteroidota</taxon>
        <taxon>Chitinophagia</taxon>
        <taxon>Chitinophagales</taxon>
        <taxon>Chitinophagaceae</taxon>
        <taxon>Haoranjiania</taxon>
    </lineage>
</organism>
<evidence type="ECO:0000256" key="1">
    <source>
        <dbReference type="SAM" id="SignalP"/>
    </source>
</evidence>
<comment type="caution">
    <text evidence="3">The sequence shown here is derived from an EMBL/GenBank/DDBJ whole genome shotgun (WGS) entry which is preliminary data.</text>
</comment>
<keyword evidence="1" id="KW-0732">Signal</keyword>
<dbReference type="EMBL" id="JAOTPL010000005">
    <property type="protein sequence ID" value="MCU7693954.1"/>
    <property type="molecule type" value="Genomic_DNA"/>
</dbReference>
<dbReference type="InterPro" id="IPR027268">
    <property type="entry name" value="Peptidase_M4/M1_CTD_sf"/>
</dbReference>
<dbReference type="GO" id="GO:0008237">
    <property type="term" value="F:metallopeptidase activity"/>
    <property type="evidence" value="ECO:0007669"/>
    <property type="project" value="InterPro"/>
</dbReference>
<gene>
    <name evidence="3" type="ORF">OD355_05415</name>
</gene>
<feature type="signal peptide" evidence="1">
    <location>
        <begin position="1"/>
        <end position="20"/>
    </location>
</feature>
<accession>A0AAE3ILB5</accession>
<feature type="chain" id="PRO_5042051197" evidence="1">
    <location>
        <begin position="21"/>
        <end position="628"/>
    </location>
</feature>
<evidence type="ECO:0000259" key="2">
    <source>
        <dbReference type="Pfam" id="PF01433"/>
    </source>
</evidence>
<reference evidence="3" key="1">
    <citation type="submission" date="2022-10" db="EMBL/GenBank/DDBJ databases">
        <authorList>
            <person name="Kim H.S."/>
            <person name="Kim J.-S."/>
            <person name="Suh M.K."/>
            <person name="Eom M.K."/>
            <person name="Lee J.-S."/>
        </authorList>
    </citation>
    <scope>NUCLEOTIDE SEQUENCE</scope>
    <source>
        <strain evidence="3">LIP-5</strain>
    </source>
</reference>
<dbReference type="Proteomes" id="UP001209317">
    <property type="component" value="Unassembled WGS sequence"/>
</dbReference>
<name>A0AAE3ILB5_9BACT</name>
<feature type="domain" description="Peptidase M1 membrane alanine aminopeptidase" evidence="2">
    <location>
        <begin position="381"/>
        <end position="530"/>
    </location>
</feature>
<proteinExistence type="predicted"/>
<dbReference type="Gene3D" id="1.10.390.10">
    <property type="entry name" value="Neutral Protease Domain 2"/>
    <property type="match status" value="1"/>
</dbReference>
<dbReference type="InterPro" id="IPR014782">
    <property type="entry name" value="Peptidase_M1_dom"/>
</dbReference>
<protein>
    <submittedName>
        <fullName evidence="3">M1 family metallopeptidase</fullName>
    </submittedName>
</protein>
<dbReference type="SUPFAM" id="SSF55486">
    <property type="entry name" value="Metalloproteases ('zincins'), catalytic domain"/>
    <property type="match status" value="1"/>
</dbReference>
<dbReference type="CDD" id="cd09604">
    <property type="entry name" value="M1_APN_like"/>
    <property type="match status" value="1"/>
</dbReference>
<dbReference type="AlphaFoldDB" id="A0AAE3ILB5"/>
<dbReference type="Pfam" id="PF01433">
    <property type="entry name" value="Peptidase_M1"/>
    <property type="match status" value="1"/>
</dbReference>
<dbReference type="RefSeq" id="WP_263037442.1">
    <property type="nucleotide sequence ID" value="NZ_JAOTPL010000005.1"/>
</dbReference>
<dbReference type="GO" id="GO:0008270">
    <property type="term" value="F:zinc ion binding"/>
    <property type="evidence" value="ECO:0007669"/>
    <property type="project" value="InterPro"/>
</dbReference>